<reference evidence="2 3" key="1">
    <citation type="journal article" date="2019" name="Int. J. Syst. Evol. Microbiol.">
        <title>The Global Catalogue of Microorganisms (GCM) 10K type strain sequencing project: providing services to taxonomists for standard genome sequencing and annotation.</title>
        <authorList>
            <consortium name="The Broad Institute Genomics Platform"/>
            <consortium name="The Broad Institute Genome Sequencing Center for Infectious Disease"/>
            <person name="Wu L."/>
            <person name="Ma J."/>
        </authorList>
    </citation>
    <scope>NUCLEOTIDE SEQUENCE [LARGE SCALE GENOMIC DNA]</scope>
    <source>
        <strain evidence="2 3">JCM 9933</strain>
    </source>
</reference>
<keyword evidence="1" id="KW-0812">Transmembrane</keyword>
<accession>A0ABN1F1Q4</accession>
<name>A0ABN1F1Q4_9PROT</name>
<feature type="transmembrane region" description="Helical" evidence="1">
    <location>
        <begin position="172"/>
        <end position="194"/>
    </location>
</feature>
<proteinExistence type="predicted"/>
<feature type="transmembrane region" description="Helical" evidence="1">
    <location>
        <begin position="81"/>
        <end position="101"/>
    </location>
</feature>
<dbReference type="Proteomes" id="UP001501588">
    <property type="component" value="Unassembled WGS sequence"/>
</dbReference>
<feature type="transmembrane region" description="Helical" evidence="1">
    <location>
        <begin position="17"/>
        <end position="38"/>
    </location>
</feature>
<feature type="transmembrane region" description="Helical" evidence="1">
    <location>
        <begin position="215"/>
        <end position="232"/>
    </location>
</feature>
<feature type="transmembrane region" description="Helical" evidence="1">
    <location>
        <begin position="271"/>
        <end position="295"/>
    </location>
</feature>
<feature type="transmembrane region" description="Helical" evidence="1">
    <location>
        <begin position="113"/>
        <end position="135"/>
    </location>
</feature>
<evidence type="ECO:0008006" key="4">
    <source>
        <dbReference type="Google" id="ProtNLM"/>
    </source>
</evidence>
<sequence length="308" mass="30993">MSGTRPQGPGLLSDPRLLAVGAAGFAAAAAALWALRGLPLGAALFWLSPFPLFAAGLGFGPGVAAAAVALAVALLWTLSGFAAALAFLALFGAPAALLLAAGLRGAGGAFQPALPLALLGLWPVAVLLLAVLFLAGGEGLQATMRAMLETTLGRAGFAVPEPVLSQVVRVKAAAIGFLSAVALLGNGFAARRALLRWGVAVPPLPDPSAVRLPGWYPLLPALATGAFLAVPAEADAAPVSALLLLLVPLLVMGVAGVHARAKGRAGRVPMLALFYVLLALFLQVMGPALVGLGLYDQFRRRAPAPPSV</sequence>
<feature type="transmembrane region" description="Helical" evidence="1">
    <location>
        <begin position="50"/>
        <end position="75"/>
    </location>
</feature>
<evidence type="ECO:0000256" key="1">
    <source>
        <dbReference type="SAM" id="Phobius"/>
    </source>
</evidence>
<keyword evidence="1" id="KW-0472">Membrane</keyword>
<evidence type="ECO:0000313" key="3">
    <source>
        <dbReference type="Proteomes" id="UP001501588"/>
    </source>
</evidence>
<gene>
    <name evidence="2" type="ORF">GCM10009416_18150</name>
</gene>
<dbReference type="RefSeq" id="WP_343894921.1">
    <property type="nucleotide sequence ID" value="NZ_BAAAFZ010000021.1"/>
</dbReference>
<comment type="caution">
    <text evidence="2">The sequence shown here is derived from an EMBL/GenBank/DDBJ whole genome shotgun (WGS) entry which is preliminary data.</text>
</comment>
<keyword evidence="3" id="KW-1185">Reference proteome</keyword>
<feature type="transmembrane region" description="Helical" evidence="1">
    <location>
        <begin position="238"/>
        <end position="259"/>
    </location>
</feature>
<organism evidence="2 3">
    <name type="scientific">Craurococcus roseus</name>
    <dbReference type="NCBI Taxonomy" id="77585"/>
    <lineage>
        <taxon>Bacteria</taxon>
        <taxon>Pseudomonadati</taxon>
        <taxon>Pseudomonadota</taxon>
        <taxon>Alphaproteobacteria</taxon>
        <taxon>Acetobacterales</taxon>
        <taxon>Acetobacteraceae</taxon>
        <taxon>Craurococcus</taxon>
    </lineage>
</organism>
<dbReference type="EMBL" id="BAAAFZ010000021">
    <property type="protein sequence ID" value="GAA0580151.1"/>
    <property type="molecule type" value="Genomic_DNA"/>
</dbReference>
<protein>
    <recommendedName>
        <fullName evidence="4">DUF2232 domain-containing protein</fullName>
    </recommendedName>
</protein>
<keyword evidence="1" id="KW-1133">Transmembrane helix</keyword>
<evidence type="ECO:0000313" key="2">
    <source>
        <dbReference type="EMBL" id="GAA0580151.1"/>
    </source>
</evidence>